<name>A0A0C9M5M7_9FUNG</name>
<reference evidence="2" key="1">
    <citation type="submission" date="2014-09" db="EMBL/GenBank/DDBJ databases">
        <title>Draft genome sequence of an oleaginous Mucoromycotina fungus Mucor ambiguus NBRC6742.</title>
        <authorList>
            <person name="Takeda I."/>
            <person name="Yamane N."/>
            <person name="Morita T."/>
            <person name="Tamano K."/>
            <person name="Machida M."/>
            <person name="Baker S."/>
            <person name="Koike H."/>
        </authorList>
    </citation>
    <scope>NUCLEOTIDE SEQUENCE</scope>
    <source>
        <strain evidence="2">NBRC 6742</strain>
    </source>
</reference>
<sequence length="313" mass="35278">MYCTSIRIGGRRLALSARTIVVAVFPPHALIANLLSVLPDTSILACLRPPLTTALQRQSNALSPVDGHSGWVIADSLRPLMAFTEQERVALLETPTTFSLPTPSFSHWFITTGPRSSAAVAQIKLGALRRFWHPSFAFLRSPAHPRMRHSHHLLLPPRLWRDFWSLCLPAKAFTPWWRLLHGHLSVQARLHNINRARHPSPVCKLCAEAPEGEYHMVIGCDMKSLFWYEFVSHLGLSDLFPTDGTIWIGLTTLHDPERNPLDISILVLLGAAFSSIWQHHWGCTLDGKAWHTRIGISSFLEDHSTLIYSFLDM</sequence>
<keyword evidence="3" id="KW-1185">Reference proteome</keyword>
<dbReference type="InterPro" id="IPR026960">
    <property type="entry name" value="RVT-Znf"/>
</dbReference>
<dbReference type="EMBL" id="DF836301">
    <property type="protein sequence ID" value="GAN01804.1"/>
    <property type="molecule type" value="Genomic_DNA"/>
</dbReference>
<gene>
    <name evidence="2" type="ORF">MAM1_0012c01239</name>
</gene>
<protein>
    <recommendedName>
        <fullName evidence="1">Reverse transcriptase zinc-binding domain-containing protein</fullName>
    </recommendedName>
</protein>
<organism evidence="2">
    <name type="scientific">Mucor ambiguus</name>
    <dbReference type="NCBI Taxonomy" id="91626"/>
    <lineage>
        <taxon>Eukaryota</taxon>
        <taxon>Fungi</taxon>
        <taxon>Fungi incertae sedis</taxon>
        <taxon>Mucoromycota</taxon>
        <taxon>Mucoromycotina</taxon>
        <taxon>Mucoromycetes</taxon>
        <taxon>Mucorales</taxon>
        <taxon>Mucorineae</taxon>
        <taxon>Mucoraceae</taxon>
        <taxon>Mucor</taxon>
    </lineage>
</organism>
<accession>A0A0C9M5M7</accession>
<dbReference type="OrthoDB" id="2273311at2759"/>
<feature type="domain" description="Reverse transcriptase zinc-binding" evidence="1">
    <location>
        <begin position="159"/>
        <end position="227"/>
    </location>
</feature>
<dbReference type="AlphaFoldDB" id="A0A0C9M5M7"/>
<dbReference type="Proteomes" id="UP000053815">
    <property type="component" value="Unassembled WGS sequence"/>
</dbReference>
<evidence type="ECO:0000259" key="1">
    <source>
        <dbReference type="Pfam" id="PF13966"/>
    </source>
</evidence>
<dbReference type="STRING" id="91626.A0A0C9M5M7"/>
<evidence type="ECO:0000313" key="3">
    <source>
        <dbReference type="Proteomes" id="UP000053815"/>
    </source>
</evidence>
<proteinExistence type="predicted"/>
<dbReference type="Pfam" id="PF13966">
    <property type="entry name" value="zf-RVT"/>
    <property type="match status" value="1"/>
</dbReference>
<evidence type="ECO:0000313" key="2">
    <source>
        <dbReference type="EMBL" id="GAN01804.1"/>
    </source>
</evidence>